<protein>
    <submittedName>
        <fullName evidence="1">Uncharacterized protein</fullName>
    </submittedName>
</protein>
<comment type="caution">
    <text evidence="1">The sequence shown here is derived from an EMBL/GenBank/DDBJ whole genome shotgun (WGS) entry which is preliminary data.</text>
</comment>
<keyword evidence="2" id="KW-1185">Reference proteome</keyword>
<evidence type="ECO:0000313" key="1">
    <source>
        <dbReference type="EMBL" id="KAI9511792.1"/>
    </source>
</evidence>
<accession>A0ACC0UJX1</accession>
<gene>
    <name evidence="1" type="ORF">F5148DRAFT_1280474</name>
</gene>
<organism evidence="1 2">
    <name type="scientific">Russula earlei</name>
    <dbReference type="NCBI Taxonomy" id="71964"/>
    <lineage>
        <taxon>Eukaryota</taxon>
        <taxon>Fungi</taxon>
        <taxon>Dikarya</taxon>
        <taxon>Basidiomycota</taxon>
        <taxon>Agaricomycotina</taxon>
        <taxon>Agaricomycetes</taxon>
        <taxon>Russulales</taxon>
        <taxon>Russulaceae</taxon>
        <taxon>Russula</taxon>
    </lineage>
</organism>
<dbReference type="Proteomes" id="UP001207468">
    <property type="component" value="Unassembled WGS sequence"/>
</dbReference>
<dbReference type="EMBL" id="JAGFNK010000017">
    <property type="protein sequence ID" value="KAI9511792.1"/>
    <property type="molecule type" value="Genomic_DNA"/>
</dbReference>
<proteinExistence type="predicted"/>
<reference evidence="1" key="1">
    <citation type="submission" date="2021-03" db="EMBL/GenBank/DDBJ databases">
        <title>Evolutionary priming and transition to the ectomycorrhizal habit in an iconic lineage of mushroom-forming fungi: is preadaptation a requirement?</title>
        <authorList>
            <consortium name="DOE Joint Genome Institute"/>
            <person name="Looney B.P."/>
            <person name="Miyauchi S."/>
            <person name="Morin E."/>
            <person name="Drula E."/>
            <person name="Courty P.E."/>
            <person name="Chicoki N."/>
            <person name="Fauchery L."/>
            <person name="Kohler A."/>
            <person name="Kuo A."/>
            <person name="LaButti K."/>
            <person name="Pangilinan J."/>
            <person name="Lipzen A."/>
            <person name="Riley R."/>
            <person name="Andreopoulos W."/>
            <person name="He G."/>
            <person name="Johnson J."/>
            <person name="Barry K.W."/>
            <person name="Grigoriev I.V."/>
            <person name="Nagy L."/>
            <person name="Hibbett D."/>
            <person name="Henrissat B."/>
            <person name="Matheny P.B."/>
            <person name="Labbe J."/>
            <person name="Martin A.F."/>
        </authorList>
    </citation>
    <scope>NUCLEOTIDE SEQUENCE</scope>
    <source>
        <strain evidence="1">BPL698</strain>
    </source>
</reference>
<name>A0ACC0UJX1_9AGAM</name>
<evidence type="ECO:0000313" key="2">
    <source>
        <dbReference type="Proteomes" id="UP001207468"/>
    </source>
</evidence>
<sequence>MSKSKKRSSPGADTTKNDPFADVEFGEAEESILTEYQKKIQRVELILERRAQEQLTPVYQERREALKSIPKFWPLALLNHSLFAVQAQHDADKLALSYLEDVWVVRDPREPKVFTLEFVCPPFVMIVIDSLPSRDLLVFQGKSLFSDSVLKKEYKFVPSNAAADEEPDSDGITPSMLDFSWERDVTAQATKINWKDDSKSLTKLYPLQVDGDDGETLSDQGSFFNFFEVARDYHDLGVAIANEVFPDAIEYFRGDAGGDELYSDEEDEESDEEDENSEIDLEKPRAKKVRQG</sequence>